<keyword evidence="5 8" id="KW-0442">Lipid degradation</keyword>
<dbReference type="SUPFAM" id="SSF52151">
    <property type="entry name" value="FabD/lysophospholipase-like"/>
    <property type="match status" value="1"/>
</dbReference>
<dbReference type="GO" id="GO:0004622">
    <property type="term" value="F:phosphatidylcholine lysophospholipase activity"/>
    <property type="evidence" value="ECO:0007669"/>
    <property type="project" value="UniProtKB-EC"/>
</dbReference>
<sequence length="611" mass="64002">MPSAAIAIAAIAVAALAPFPALADESYDLQTTYAQFIQMGVDVSRLDVVAQEGYAPYRVDCPANMTWVRPATGLGDGETKFLQQRAPKVEEAITKLVAEAGVSKPPRTPVIGMALSGGGYRAMINSMGQIQALQAGSQGTGGWMDAVTYIVGLSGGSWATATYVSNGGRKADDLNTNVWDLETNLITGPAGGKDAFYTRLGELVKAKADEGFPVQITDIWGLSIGNHVLPREFRTDTNPNFTISRLAANVPAFANGSLPMPIIVAAEIPHTTAKPGQTAPLYEFTPYEFGTWDSSNMTNGGYLTPIQYIGSNHTNGTCYNGLDQLSFISGVSATLFNSLGSLTSALFDNSSFPFLNASTQNVANIPNPFQGYTGPENPDPNDAELTLVDAGETDQNVPLVSLLVPERRVDAILALDSSADTDKNWPDGTALYTTYNATAGTAFKMPAVPSPNGFINGGLNTRPTFFGCNDSDTPLVVYVPNYPYSALTNISSLTLAQASNVTATQLTSAQAVMNLGGHEGWPTCLACALTDRANGYTAANRSAACAECFSVFCWNGEDNSTKPDAYLPAVGTPPFVANLQLNAPAPAKGAAGALAVPSLLVLVAAAVALAN</sequence>
<dbReference type="Pfam" id="PF01735">
    <property type="entry name" value="PLA2_B"/>
    <property type="match status" value="1"/>
</dbReference>
<protein>
    <recommendedName>
        <fullName evidence="2 9">Lysophospholipase</fullName>
        <ecNumber evidence="2 9">3.1.1.5</ecNumber>
    </recommendedName>
</protein>
<name>A0AAD3TWU9_9TREE</name>
<dbReference type="AlphaFoldDB" id="A0AAD3TWU9"/>
<evidence type="ECO:0000313" key="12">
    <source>
        <dbReference type="Proteomes" id="UP001222932"/>
    </source>
</evidence>
<dbReference type="PANTHER" id="PTHR10728">
    <property type="entry name" value="CYTOSOLIC PHOSPHOLIPASE A2"/>
    <property type="match status" value="1"/>
</dbReference>
<dbReference type="GO" id="GO:0004623">
    <property type="term" value="F:phospholipase A2 activity"/>
    <property type="evidence" value="ECO:0007669"/>
    <property type="project" value="TreeGrafter"/>
</dbReference>
<keyword evidence="6 8" id="KW-0443">Lipid metabolism</keyword>
<reference evidence="11" key="2">
    <citation type="submission" date="2023-06" db="EMBL/GenBank/DDBJ databases">
        <authorList>
            <person name="Kobayashi Y."/>
            <person name="Kayamori A."/>
            <person name="Aoki K."/>
            <person name="Shiwa Y."/>
            <person name="Fujita N."/>
            <person name="Sugita T."/>
            <person name="Iwasaki W."/>
            <person name="Tanaka N."/>
            <person name="Takashima M."/>
        </authorList>
    </citation>
    <scope>NUCLEOTIDE SEQUENCE</scope>
    <source>
        <strain evidence="11">HIS016</strain>
    </source>
</reference>
<dbReference type="Proteomes" id="UP001222932">
    <property type="component" value="Unassembled WGS sequence"/>
</dbReference>
<evidence type="ECO:0000256" key="2">
    <source>
        <dbReference type="ARBA" id="ARBA00013274"/>
    </source>
</evidence>
<keyword evidence="4 8" id="KW-0378">Hydrolase</keyword>
<organism evidence="11 12">
    <name type="scientific">Cutaneotrichosporon spelunceum</name>
    <dbReference type="NCBI Taxonomy" id="1672016"/>
    <lineage>
        <taxon>Eukaryota</taxon>
        <taxon>Fungi</taxon>
        <taxon>Dikarya</taxon>
        <taxon>Basidiomycota</taxon>
        <taxon>Agaricomycotina</taxon>
        <taxon>Tremellomycetes</taxon>
        <taxon>Trichosporonales</taxon>
        <taxon>Trichosporonaceae</taxon>
        <taxon>Cutaneotrichosporon</taxon>
    </lineage>
</organism>
<proteinExistence type="inferred from homology"/>
<dbReference type="PANTHER" id="PTHR10728:SF33">
    <property type="entry name" value="LYSOPHOSPHOLIPASE 1-RELATED"/>
    <property type="match status" value="1"/>
</dbReference>
<evidence type="ECO:0000259" key="10">
    <source>
        <dbReference type="PROSITE" id="PS51210"/>
    </source>
</evidence>
<accession>A0AAD3TWU9</accession>
<evidence type="ECO:0000256" key="9">
    <source>
        <dbReference type="RuleBase" id="RU362103"/>
    </source>
</evidence>
<dbReference type="EC" id="3.1.1.5" evidence="2 9"/>
<reference evidence="11" key="1">
    <citation type="journal article" date="2023" name="BMC Genomics">
        <title>Chromosome-level genome assemblies of Cutaneotrichosporon spp. (Trichosporonales, Basidiomycota) reveal imbalanced evolution between nucleotide sequences and chromosome synteny.</title>
        <authorList>
            <person name="Kobayashi Y."/>
            <person name="Kayamori A."/>
            <person name="Aoki K."/>
            <person name="Shiwa Y."/>
            <person name="Matsutani M."/>
            <person name="Fujita N."/>
            <person name="Sugita T."/>
            <person name="Iwasaki W."/>
            <person name="Tanaka N."/>
            <person name="Takashima M."/>
        </authorList>
    </citation>
    <scope>NUCLEOTIDE SEQUENCE</scope>
    <source>
        <strain evidence="11">HIS016</strain>
    </source>
</reference>
<dbReference type="Gene3D" id="3.40.1090.10">
    <property type="entry name" value="Cytosolic phospholipase A2 catalytic domain"/>
    <property type="match status" value="1"/>
</dbReference>
<evidence type="ECO:0000256" key="5">
    <source>
        <dbReference type="ARBA" id="ARBA00022963"/>
    </source>
</evidence>
<comment type="similarity">
    <text evidence="1 9">Belongs to the lysophospholipase family.</text>
</comment>
<evidence type="ECO:0000256" key="3">
    <source>
        <dbReference type="ARBA" id="ARBA00022729"/>
    </source>
</evidence>
<keyword evidence="3 9" id="KW-0732">Signal</keyword>
<keyword evidence="7" id="KW-0325">Glycoprotein</keyword>
<evidence type="ECO:0000256" key="6">
    <source>
        <dbReference type="ARBA" id="ARBA00023098"/>
    </source>
</evidence>
<evidence type="ECO:0000256" key="8">
    <source>
        <dbReference type="PROSITE-ProRule" id="PRU00555"/>
    </source>
</evidence>
<dbReference type="InterPro" id="IPR016035">
    <property type="entry name" value="Acyl_Trfase/lysoPLipase"/>
</dbReference>
<keyword evidence="12" id="KW-1185">Reference proteome</keyword>
<evidence type="ECO:0000256" key="7">
    <source>
        <dbReference type="ARBA" id="ARBA00023180"/>
    </source>
</evidence>
<feature type="signal peptide" evidence="9">
    <location>
        <begin position="1"/>
        <end position="23"/>
    </location>
</feature>
<comment type="catalytic activity">
    <reaction evidence="9">
        <text>a 1-acyl-sn-glycero-3-phosphocholine + H2O = sn-glycerol 3-phosphocholine + a fatty acid + H(+)</text>
        <dbReference type="Rhea" id="RHEA:15177"/>
        <dbReference type="ChEBI" id="CHEBI:15377"/>
        <dbReference type="ChEBI" id="CHEBI:15378"/>
        <dbReference type="ChEBI" id="CHEBI:16870"/>
        <dbReference type="ChEBI" id="CHEBI:28868"/>
        <dbReference type="ChEBI" id="CHEBI:58168"/>
        <dbReference type="EC" id="3.1.1.5"/>
    </reaction>
</comment>
<evidence type="ECO:0000313" key="11">
    <source>
        <dbReference type="EMBL" id="GMK57964.1"/>
    </source>
</evidence>
<feature type="domain" description="PLA2c" evidence="10">
    <location>
        <begin position="60"/>
        <end position="559"/>
    </location>
</feature>
<dbReference type="SMART" id="SM00022">
    <property type="entry name" value="PLAc"/>
    <property type="match status" value="1"/>
</dbReference>
<evidence type="ECO:0000256" key="1">
    <source>
        <dbReference type="ARBA" id="ARBA00008780"/>
    </source>
</evidence>
<dbReference type="InterPro" id="IPR002642">
    <property type="entry name" value="LysoPLipase_cat_dom"/>
</dbReference>
<dbReference type="GO" id="GO:0046475">
    <property type="term" value="P:glycerophospholipid catabolic process"/>
    <property type="evidence" value="ECO:0007669"/>
    <property type="project" value="TreeGrafter"/>
</dbReference>
<dbReference type="PROSITE" id="PS51210">
    <property type="entry name" value="PLA2C"/>
    <property type="match status" value="1"/>
</dbReference>
<feature type="chain" id="PRO_5041769330" description="Lysophospholipase" evidence="9">
    <location>
        <begin position="24"/>
        <end position="611"/>
    </location>
</feature>
<gene>
    <name evidence="11" type="ORF">CspeluHIS016_0407980</name>
</gene>
<dbReference type="EMBL" id="BTCM01000004">
    <property type="protein sequence ID" value="GMK57964.1"/>
    <property type="molecule type" value="Genomic_DNA"/>
</dbReference>
<evidence type="ECO:0000256" key="4">
    <source>
        <dbReference type="ARBA" id="ARBA00022801"/>
    </source>
</evidence>
<dbReference type="GO" id="GO:0005829">
    <property type="term" value="C:cytosol"/>
    <property type="evidence" value="ECO:0007669"/>
    <property type="project" value="TreeGrafter"/>
</dbReference>
<comment type="caution">
    <text evidence="11">The sequence shown here is derived from an EMBL/GenBank/DDBJ whole genome shotgun (WGS) entry which is preliminary data.</text>
</comment>